<protein>
    <submittedName>
        <fullName evidence="1">Uncharacterized protein</fullName>
    </submittedName>
</protein>
<dbReference type="EMBL" id="JAJSOW010000102">
    <property type="protein sequence ID" value="KAI9178340.1"/>
    <property type="molecule type" value="Genomic_DNA"/>
</dbReference>
<reference evidence="1" key="2">
    <citation type="submission" date="2023-02" db="EMBL/GenBank/DDBJ databases">
        <authorList>
            <person name="Swenson N.G."/>
            <person name="Wegrzyn J.L."/>
            <person name="Mcevoy S.L."/>
        </authorList>
    </citation>
    <scope>NUCLEOTIDE SEQUENCE</scope>
    <source>
        <strain evidence="1">91603</strain>
        <tissue evidence="1">Leaf</tissue>
    </source>
</reference>
<gene>
    <name evidence="1" type="ORF">LWI28_025301</name>
</gene>
<name>A0AAD5IW12_ACENE</name>
<evidence type="ECO:0000313" key="1">
    <source>
        <dbReference type="EMBL" id="KAI9178340.1"/>
    </source>
</evidence>
<accession>A0AAD5IW12</accession>
<dbReference type="Proteomes" id="UP001064489">
    <property type="component" value="Chromosome 5"/>
</dbReference>
<proteinExistence type="predicted"/>
<comment type="caution">
    <text evidence="1">The sequence shown here is derived from an EMBL/GenBank/DDBJ whole genome shotgun (WGS) entry which is preliminary data.</text>
</comment>
<reference evidence="1" key="1">
    <citation type="journal article" date="2022" name="Plant J.">
        <title>Strategies of tolerance reflected in two North American maple genomes.</title>
        <authorList>
            <person name="McEvoy S.L."/>
            <person name="Sezen U.U."/>
            <person name="Trouern-Trend A."/>
            <person name="McMahon S.M."/>
            <person name="Schaberg P.G."/>
            <person name="Yang J."/>
            <person name="Wegrzyn J.L."/>
            <person name="Swenson N.G."/>
        </authorList>
    </citation>
    <scope>NUCLEOTIDE SEQUENCE</scope>
    <source>
        <strain evidence="1">91603</strain>
    </source>
</reference>
<sequence length="99" mass="10531">MLPATILPDALLVYSSSSSVSHTINVGISLGSSWLTGLKQVFQLSFPLCLRHALLGEPTPPTIGQASGVVTSTAELPIQKDDKKQEVEDLAEAMIELVE</sequence>
<evidence type="ECO:0000313" key="2">
    <source>
        <dbReference type="Proteomes" id="UP001064489"/>
    </source>
</evidence>
<keyword evidence="2" id="KW-1185">Reference proteome</keyword>
<organism evidence="1 2">
    <name type="scientific">Acer negundo</name>
    <name type="common">Box elder</name>
    <dbReference type="NCBI Taxonomy" id="4023"/>
    <lineage>
        <taxon>Eukaryota</taxon>
        <taxon>Viridiplantae</taxon>
        <taxon>Streptophyta</taxon>
        <taxon>Embryophyta</taxon>
        <taxon>Tracheophyta</taxon>
        <taxon>Spermatophyta</taxon>
        <taxon>Magnoliopsida</taxon>
        <taxon>eudicotyledons</taxon>
        <taxon>Gunneridae</taxon>
        <taxon>Pentapetalae</taxon>
        <taxon>rosids</taxon>
        <taxon>malvids</taxon>
        <taxon>Sapindales</taxon>
        <taxon>Sapindaceae</taxon>
        <taxon>Hippocastanoideae</taxon>
        <taxon>Acereae</taxon>
        <taxon>Acer</taxon>
    </lineage>
</organism>
<dbReference type="AlphaFoldDB" id="A0AAD5IW12"/>